<evidence type="ECO:0000256" key="7">
    <source>
        <dbReference type="HAMAP-Rule" id="MF_00966"/>
    </source>
</evidence>
<dbReference type="GO" id="GO:0009051">
    <property type="term" value="P:pentose-phosphate shunt, oxidative branch"/>
    <property type="evidence" value="ECO:0007669"/>
    <property type="project" value="TreeGrafter"/>
</dbReference>
<dbReference type="HAMAP" id="MF_00966">
    <property type="entry name" value="G6PD"/>
    <property type="match status" value="1"/>
</dbReference>
<feature type="binding site" evidence="7">
    <location>
        <position position="54"/>
    </location>
    <ligand>
        <name>NADP(+)</name>
        <dbReference type="ChEBI" id="CHEBI:58349"/>
    </ligand>
</feature>
<feature type="active site" description="Proton acceptor" evidence="7">
    <location>
        <position position="248"/>
    </location>
</feature>
<proteinExistence type="inferred from homology"/>
<evidence type="ECO:0000259" key="9">
    <source>
        <dbReference type="Pfam" id="PF02781"/>
    </source>
</evidence>
<dbReference type="InterPro" id="IPR022675">
    <property type="entry name" value="G6P_DH_C"/>
</dbReference>
<dbReference type="PATRIC" id="fig|229920.5.peg.1066"/>
<comment type="catalytic activity">
    <reaction evidence="7">
        <text>D-glucose 6-phosphate + NADP(+) = 6-phospho-D-glucono-1,5-lactone + NADPH + H(+)</text>
        <dbReference type="Rhea" id="RHEA:15841"/>
        <dbReference type="ChEBI" id="CHEBI:15378"/>
        <dbReference type="ChEBI" id="CHEBI:57783"/>
        <dbReference type="ChEBI" id="CHEBI:57955"/>
        <dbReference type="ChEBI" id="CHEBI:58349"/>
        <dbReference type="ChEBI" id="CHEBI:61548"/>
        <dbReference type="EC" id="1.1.1.49"/>
    </reaction>
</comment>
<dbReference type="InterPro" id="IPR019796">
    <property type="entry name" value="G6P_DH_AS"/>
</dbReference>
<feature type="domain" description="Glucose-6-phosphate dehydrogenase NAD-binding" evidence="8">
    <location>
        <begin position="17"/>
        <end position="195"/>
    </location>
</feature>
<dbReference type="InterPro" id="IPR036291">
    <property type="entry name" value="NAD(P)-bd_dom_sf"/>
</dbReference>
<evidence type="ECO:0000256" key="3">
    <source>
        <dbReference type="ARBA" id="ARBA00022526"/>
    </source>
</evidence>
<dbReference type="SUPFAM" id="SSF51735">
    <property type="entry name" value="NAD(P)-binding Rossmann-fold domains"/>
    <property type="match status" value="1"/>
</dbReference>
<dbReference type="NCBIfam" id="TIGR00871">
    <property type="entry name" value="zwf"/>
    <property type="match status" value="1"/>
</dbReference>
<dbReference type="STRING" id="229920.ADM99_05480"/>
<dbReference type="EC" id="1.1.1.49" evidence="7"/>
<organism evidence="10 11">
    <name type="scientific">Leptolinea tardivitalis</name>
    <dbReference type="NCBI Taxonomy" id="229920"/>
    <lineage>
        <taxon>Bacteria</taxon>
        <taxon>Bacillati</taxon>
        <taxon>Chloroflexota</taxon>
        <taxon>Anaerolineae</taxon>
        <taxon>Anaerolineales</taxon>
        <taxon>Anaerolineaceae</taxon>
        <taxon>Leptolinea</taxon>
    </lineage>
</organism>
<evidence type="ECO:0000256" key="5">
    <source>
        <dbReference type="ARBA" id="ARBA00023002"/>
    </source>
</evidence>
<evidence type="ECO:0000313" key="10">
    <source>
        <dbReference type="EMBL" id="KPL72569.1"/>
    </source>
</evidence>
<evidence type="ECO:0000256" key="2">
    <source>
        <dbReference type="ARBA" id="ARBA00009975"/>
    </source>
</evidence>
<evidence type="ECO:0000256" key="1">
    <source>
        <dbReference type="ARBA" id="ARBA00004937"/>
    </source>
</evidence>
<name>A0A0P6XSL2_9CHLR</name>
<dbReference type="GO" id="GO:0005829">
    <property type="term" value="C:cytosol"/>
    <property type="evidence" value="ECO:0007669"/>
    <property type="project" value="TreeGrafter"/>
</dbReference>
<comment type="function">
    <text evidence="7">Catalyzes the oxidation of glucose 6-phosphate to 6-phosphogluconolactone.</text>
</comment>
<protein>
    <recommendedName>
        <fullName evidence="7">Glucose-6-phosphate 1-dehydrogenase</fullName>
        <shortName evidence="7">G6PD</shortName>
        <ecNumber evidence="7">1.1.1.49</ecNumber>
    </recommendedName>
</protein>
<dbReference type="GO" id="GO:0004345">
    <property type="term" value="F:glucose-6-phosphate dehydrogenase activity"/>
    <property type="evidence" value="ECO:0007669"/>
    <property type="project" value="UniProtKB-UniRule"/>
</dbReference>
<accession>A0A0P6XSL2</accession>
<dbReference type="PANTHER" id="PTHR23429:SF0">
    <property type="entry name" value="GLUCOSE-6-PHOSPHATE 1-DEHYDROGENASE"/>
    <property type="match status" value="1"/>
</dbReference>
<gene>
    <name evidence="7" type="primary">zwf</name>
    <name evidence="10" type="ORF">ADM99_05480</name>
</gene>
<dbReference type="RefSeq" id="WP_062421384.1">
    <property type="nucleotide sequence ID" value="NZ_BBYA01000008.1"/>
</dbReference>
<keyword evidence="11" id="KW-1185">Reference proteome</keyword>
<keyword evidence="3 7" id="KW-0313">Glucose metabolism</keyword>
<evidence type="ECO:0000256" key="4">
    <source>
        <dbReference type="ARBA" id="ARBA00022857"/>
    </source>
</evidence>
<dbReference type="AlphaFoldDB" id="A0A0P6XSL2"/>
<dbReference type="GO" id="GO:0050661">
    <property type="term" value="F:NADP binding"/>
    <property type="evidence" value="ECO:0007669"/>
    <property type="project" value="UniProtKB-UniRule"/>
</dbReference>
<comment type="pathway">
    <text evidence="1 7">Carbohydrate degradation; pentose phosphate pathway; D-ribulose 5-phosphate from D-glucose 6-phosphate (oxidative stage): step 1/3.</text>
</comment>
<dbReference type="PRINTS" id="PR00079">
    <property type="entry name" value="G6PDHDRGNASE"/>
</dbReference>
<keyword evidence="4 7" id="KW-0521">NADP</keyword>
<feature type="binding site" evidence="7">
    <location>
        <position position="186"/>
    </location>
    <ligand>
        <name>substrate</name>
    </ligand>
</feature>
<feature type="binding site" evidence="7">
    <location>
        <position position="156"/>
    </location>
    <ligand>
        <name>NADP(+)</name>
        <dbReference type="ChEBI" id="CHEBI:58349"/>
    </ligand>
</feature>
<dbReference type="Gene3D" id="3.30.360.10">
    <property type="entry name" value="Dihydrodipicolinate Reductase, domain 2"/>
    <property type="match status" value="1"/>
</dbReference>
<comment type="caution">
    <text evidence="10">The sequence shown here is derived from an EMBL/GenBank/DDBJ whole genome shotgun (WGS) entry which is preliminary data.</text>
</comment>
<keyword evidence="5 7" id="KW-0560">Oxidoreductase</keyword>
<dbReference type="Gene3D" id="3.40.50.720">
    <property type="entry name" value="NAD(P)-binding Rossmann-like Domain"/>
    <property type="match status" value="1"/>
</dbReference>
<evidence type="ECO:0000256" key="6">
    <source>
        <dbReference type="ARBA" id="ARBA00023277"/>
    </source>
</evidence>
<comment type="similarity">
    <text evidence="2 7">Belongs to the glucose-6-phosphate dehydrogenase family.</text>
</comment>
<feature type="binding site" evidence="7">
    <location>
        <position position="190"/>
    </location>
    <ligand>
        <name>substrate</name>
    </ligand>
</feature>
<dbReference type="InterPro" id="IPR022674">
    <property type="entry name" value="G6P_DH_NAD-bd"/>
</dbReference>
<comment type="caution">
    <text evidence="7">Lacks conserved residue(s) required for the propagation of feature annotation.</text>
</comment>
<dbReference type="Pfam" id="PF00479">
    <property type="entry name" value="G6PD_N"/>
    <property type="match status" value="1"/>
</dbReference>
<dbReference type="UniPathway" id="UPA00115">
    <property type="reaction ID" value="UER00408"/>
</dbReference>
<dbReference type="GO" id="GO:0006006">
    <property type="term" value="P:glucose metabolic process"/>
    <property type="evidence" value="ECO:0007669"/>
    <property type="project" value="UniProtKB-KW"/>
</dbReference>
<feature type="binding site" evidence="7">
    <location>
        <position position="224"/>
    </location>
    <ligand>
        <name>substrate</name>
    </ligand>
</feature>
<feature type="domain" description="Glucose-6-phosphate dehydrogenase C-terminal" evidence="9">
    <location>
        <begin position="197"/>
        <end position="496"/>
    </location>
</feature>
<evidence type="ECO:0000259" key="8">
    <source>
        <dbReference type="Pfam" id="PF00479"/>
    </source>
</evidence>
<reference evidence="10 11" key="1">
    <citation type="submission" date="2015-07" db="EMBL/GenBank/DDBJ databases">
        <title>Genome sequence of Leptolinea tardivitalis DSM 16556.</title>
        <authorList>
            <person name="Hemp J."/>
            <person name="Ward L.M."/>
            <person name="Pace L.A."/>
            <person name="Fischer W.W."/>
        </authorList>
    </citation>
    <scope>NUCLEOTIDE SEQUENCE [LARGE SCALE GENOMIC DNA]</scope>
    <source>
        <strain evidence="10 11">YMTK-2</strain>
    </source>
</reference>
<dbReference type="PIRSF" id="PIRSF000110">
    <property type="entry name" value="G6PD"/>
    <property type="match status" value="1"/>
</dbReference>
<evidence type="ECO:0000313" key="11">
    <source>
        <dbReference type="Proteomes" id="UP000050430"/>
    </source>
</evidence>
<dbReference type="InterPro" id="IPR001282">
    <property type="entry name" value="G6P_DH"/>
</dbReference>
<feature type="binding site" evidence="7">
    <location>
        <position position="243"/>
    </location>
    <ligand>
        <name>substrate</name>
    </ligand>
</feature>
<dbReference type="Proteomes" id="UP000050430">
    <property type="component" value="Unassembled WGS sequence"/>
</dbReference>
<dbReference type="EMBL" id="LGCK01000007">
    <property type="protein sequence ID" value="KPL72569.1"/>
    <property type="molecule type" value="Genomic_DNA"/>
</dbReference>
<dbReference type="Pfam" id="PF02781">
    <property type="entry name" value="G6PD_C"/>
    <property type="match status" value="1"/>
</dbReference>
<feature type="binding site" evidence="7">
    <location>
        <position position="348"/>
    </location>
    <ligand>
        <name>substrate</name>
    </ligand>
</feature>
<sequence>MFNDSVTCESAGSTAFIIFGVTGDLTRRKLIPAIYELAAGHRLPDPFLIIGFARRDWTDEILKQNLKEGINQYAQNQPVDQELVNKVLSNAVYVSSNFDDPEGYEALSRVIDEKGICNIMYYLATPPDAYEGIIRQIGKSDLSKHNGGWTRIVIEKPYGRDLDSATNLDETVHEVFQENQIFRIDHYLGKETVQNILVFRFANGIFEPLWNNHYVDHVQITVAEKNGVGTRAGYYEGAGVIRDIFQNHLLQLLSLTAMEAPVAFNDKSVRDEKVKILRSLRPMKDADVLANTYRAQYASGLIDGHRVPGYKDENGVASNSITETYMAARLFVDNWRWAGVPFYVRSGKRMPAFLTEIAIHFKQVPLPLFDWQNMAGTAPNILVLNLQPDEGITLTFGAKRPGPINQIAPARMEFNYRKAFGGNPPEAYVRLLQDSMAGDATLFTRSDEVKAAWAFTNSILEGWDKTQVKNLPVYEAGTWGPPGADDFISSNGRCWHDVETGDQ</sequence>
<dbReference type="PROSITE" id="PS00069">
    <property type="entry name" value="G6P_DEHYDROGENASE"/>
    <property type="match status" value="1"/>
</dbReference>
<keyword evidence="6 7" id="KW-0119">Carbohydrate metabolism</keyword>
<dbReference type="OrthoDB" id="9802739at2"/>
<dbReference type="SUPFAM" id="SSF55347">
    <property type="entry name" value="Glyceraldehyde-3-phosphate dehydrogenase-like, C-terminal domain"/>
    <property type="match status" value="1"/>
</dbReference>
<dbReference type="PANTHER" id="PTHR23429">
    <property type="entry name" value="GLUCOSE-6-PHOSPHATE 1-DEHYDROGENASE G6PD"/>
    <property type="match status" value="1"/>
</dbReference>